<name>A0A9W6LIP8_9BACT</name>
<keyword evidence="2" id="KW-1185">Reference proteome</keyword>
<dbReference type="AlphaFoldDB" id="A0A9W6LIP8"/>
<protein>
    <recommendedName>
        <fullName evidence="3">Polymerase nucleotidyl transferase domain-containing protein</fullName>
    </recommendedName>
</protein>
<evidence type="ECO:0008006" key="3">
    <source>
        <dbReference type="Google" id="ProtNLM"/>
    </source>
</evidence>
<sequence length="57" mass="6780">MKKAKTFMEQIKGYKKEFYKIINKLKILCLSYYKESLISVVVFGSVAKENFSPTFRY</sequence>
<proteinExistence type="predicted"/>
<dbReference type="SUPFAM" id="SSF81301">
    <property type="entry name" value="Nucleotidyltransferase"/>
    <property type="match status" value="1"/>
</dbReference>
<comment type="caution">
    <text evidence="1">The sequence shown here is derived from an EMBL/GenBank/DDBJ whole genome shotgun (WGS) entry which is preliminary data.</text>
</comment>
<dbReference type="Gene3D" id="3.30.460.10">
    <property type="entry name" value="Beta Polymerase, domain 2"/>
    <property type="match status" value="1"/>
</dbReference>
<evidence type="ECO:0000313" key="1">
    <source>
        <dbReference type="EMBL" id="GLI52396.1"/>
    </source>
</evidence>
<evidence type="ECO:0000313" key="2">
    <source>
        <dbReference type="Proteomes" id="UP001144297"/>
    </source>
</evidence>
<accession>A0A9W6LIP8</accession>
<reference evidence="1" key="1">
    <citation type="submission" date="2022-12" db="EMBL/GenBank/DDBJ databases">
        <title>Reference genome sequencing for broad-spectrum identification of bacterial and archaeal isolates by mass spectrometry.</title>
        <authorList>
            <person name="Sekiguchi Y."/>
            <person name="Tourlousse D.M."/>
        </authorList>
    </citation>
    <scope>NUCLEOTIDE SEQUENCE</scope>
    <source>
        <strain evidence="1">TSL-P1</strain>
    </source>
</reference>
<gene>
    <name evidence="1" type="ORF">TISLANDTSLP1_00890</name>
</gene>
<organism evidence="1 2">
    <name type="scientific">Thermodesulfovibrio yellowstonii</name>
    <dbReference type="NCBI Taxonomy" id="28262"/>
    <lineage>
        <taxon>Bacteria</taxon>
        <taxon>Pseudomonadati</taxon>
        <taxon>Nitrospirota</taxon>
        <taxon>Thermodesulfovibrionia</taxon>
        <taxon>Thermodesulfovibrionales</taxon>
        <taxon>Thermodesulfovibrionaceae</taxon>
        <taxon>Thermodesulfovibrio</taxon>
    </lineage>
</organism>
<dbReference type="InterPro" id="IPR043519">
    <property type="entry name" value="NT_sf"/>
</dbReference>
<dbReference type="EMBL" id="BSDX01000001">
    <property type="protein sequence ID" value="GLI52396.1"/>
    <property type="molecule type" value="Genomic_DNA"/>
</dbReference>
<dbReference type="Proteomes" id="UP001144297">
    <property type="component" value="Unassembled WGS sequence"/>
</dbReference>